<dbReference type="InterPro" id="IPR005331">
    <property type="entry name" value="Sulfotransferase"/>
</dbReference>
<keyword evidence="1" id="KW-0808">Transferase</keyword>
<dbReference type="Pfam" id="PF03567">
    <property type="entry name" value="Sulfotransfer_2"/>
    <property type="match status" value="1"/>
</dbReference>
<protein>
    <submittedName>
        <fullName evidence="1">Sulfotransferase family protein</fullName>
    </submittedName>
</protein>
<dbReference type="Proteomes" id="UP000199630">
    <property type="component" value="Unassembled WGS sequence"/>
</dbReference>
<evidence type="ECO:0000313" key="2">
    <source>
        <dbReference type="Proteomes" id="UP000199630"/>
    </source>
</evidence>
<proteinExistence type="predicted"/>
<keyword evidence="2" id="KW-1185">Reference proteome</keyword>
<dbReference type="SUPFAM" id="SSF52540">
    <property type="entry name" value="P-loop containing nucleoside triphosphate hydrolases"/>
    <property type="match status" value="1"/>
</dbReference>
<dbReference type="AlphaFoldDB" id="A0A1I3W9T4"/>
<dbReference type="GO" id="GO:0008146">
    <property type="term" value="F:sulfotransferase activity"/>
    <property type="evidence" value="ECO:0007669"/>
    <property type="project" value="InterPro"/>
</dbReference>
<dbReference type="STRING" id="588602.SAMN04487991_3641"/>
<name>A0A1I3W9T4_9RHOB</name>
<gene>
    <name evidence="1" type="ORF">SAMN04487991_3641</name>
</gene>
<dbReference type="EMBL" id="FORH01000008">
    <property type="protein sequence ID" value="SFK04202.1"/>
    <property type="molecule type" value="Genomic_DNA"/>
</dbReference>
<organism evidence="1 2">
    <name type="scientific">Celeribacter neptunius</name>
    <dbReference type="NCBI Taxonomy" id="588602"/>
    <lineage>
        <taxon>Bacteria</taxon>
        <taxon>Pseudomonadati</taxon>
        <taxon>Pseudomonadota</taxon>
        <taxon>Alphaproteobacteria</taxon>
        <taxon>Rhodobacterales</taxon>
        <taxon>Roseobacteraceae</taxon>
        <taxon>Celeribacter</taxon>
    </lineage>
</organism>
<accession>A0A1I3W9T4</accession>
<sequence length="219" mass="24603">MIISPGRRYIFVHIPKTGGTALSQALETRAMAEDILIGDTPKAVKRRARVKKLEAAGRLWKHSSLADIEGLVARETFADYFVFTLVRNPWDRIVSYYHWLQMQGWDHSAVRLAKSAGFSEFLNAAETVKALSVPYSAYLRDGAGGAPAAHYLRLEHLDADLAPLWAHLGFNLSPVARVNSSERGRDHRRYYSDADADLVARIAAEDIARFDYRFDPENA</sequence>
<evidence type="ECO:0000313" key="1">
    <source>
        <dbReference type="EMBL" id="SFK04202.1"/>
    </source>
</evidence>
<dbReference type="InterPro" id="IPR027417">
    <property type="entry name" value="P-loop_NTPase"/>
</dbReference>
<dbReference type="RefSeq" id="WP_090062134.1">
    <property type="nucleotide sequence ID" value="NZ_FORH01000008.1"/>
</dbReference>
<dbReference type="Gene3D" id="3.40.50.300">
    <property type="entry name" value="P-loop containing nucleotide triphosphate hydrolases"/>
    <property type="match status" value="1"/>
</dbReference>
<dbReference type="GO" id="GO:0016020">
    <property type="term" value="C:membrane"/>
    <property type="evidence" value="ECO:0007669"/>
    <property type="project" value="InterPro"/>
</dbReference>
<reference evidence="2" key="1">
    <citation type="submission" date="2016-10" db="EMBL/GenBank/DDBJ databases">
        <authorList>
            <person name="Varghese N."/>
            <person name="Submissions S."/>
        </authorList>
    </citation>
    <scope>NUCLEOTIDE SEQUENCE [LARGE SCALE GENOMIC DNA]</scope>
    <source>
        <strain evidence="2">DSM 26471</strain>
    </source>
</reference>
<dbReference type="OrthoDB" id="288532at2"/>